<reference evidence="11" key="1">
    <citation type="journal article" date="2019" name="Int. J. Syst. Evol. Microbiol.">
        <title>The Global Catalogue of Microorganisms (GCM) 10K type strain sequencing project: providing services to taxonomists for standard genome sequencing and annotation.</title>
        <authorList>
            <consortium name="The Broad Institute Genomics Platform"/>
            <consortium name="The Broad Institute Genome Sequencing Center for Infectious Disease"/>
            <person name="Wu L."/>
            <person name="Ma J."/>
        </authorList>
    </citation>
    <scope>NUCLEOTIDE SEQUENCE [LARGE SCALE GENOMIC DNA]</scope>
    <source>
        <strain evidence="11">KCTC 42964</strain>
    </source>
</reference>
<dbReference type="SUPFAM" id="SSF52540">
    <property type="entry name" value="P-loop containing nucleoside triphosphate hydrolases"/>
    <property type="match status" value="1"/>
</dbReference>
<dbReference type="InterPro" id="IPR003593">
    <property type="entry name" value="AAA+_ATPase"/>
</dbReference>
<evidence type="ECO:0000256" key="4">
    <source>
        <dbReference type="ARBA" id="ARBA00022840"/>
    </source>
</evidence>
<dbReference type="Pfam" id="PF00005">
    <property type="entry name" value="ABC_tran"/>
    <property type="match status" value="1"/>
</dbReference>
<organism evidence="10 11">
    <name type="scientific">Marinibaculum pumilum</name>
    <dbReference type="NCBI Taxonomy" id="1766165"/>
    <lineage>
        <taxon>Bacteria</taxon>
        <taxon>Pseudomonadati</taxon>
        <taxon>Pseudomonadota</taxon>
        <taxon>Alphaproteobacteria</taxon>
        <taxon>Rhodospirillales</taxon>
        <taxon>Rhodospirillaceae</taxon>
        <taxon>Marinibaculum</taxon>
    </lineage>
</organism>
<feature type="domain" description="ABC transporter" evidence="8">
    <location>
        <begin position="665"/>
        <end position="897"/>
    </location>
</feature>
<accession>A0ABV7L8U1</accession>
<dbReference type="RefSeq" id="WP_379906509.1">
    <property type="nucleotide sequence ID" value="NZ_JBHRTR010000054.1"/>
</dbReference>
<evidence type="ECO:0000313" key="11">
    <source>
        <dbReference type="Proteomes" id="UP001595528"/>
    </source>
</evidence>
<dbReference type="InterPro" id="IPR017871">
    <property type="entry name" value="ABC_transporter-like_CS"/>
</dbReference>
<dbReference type="SMART" id="SM00382">
    <property type="entry name" value="AAA"/>
    <property type="match status" value="1"/>
</dbReference>
<dbReference type="PANTHER" id="PTHR24221">
    <property type="entry name" value="ATP-BINDING CASSETTE SUB-FAMILY B"/>
    <property type="match status" value="1"/>
</dbReference>
<dbReference type="PROSITE" id="PS50893">
    <property type="entry name" value="ABC_TRANSPORTER_2"/>
    <property type="match status" value="1"/>
</dbReference>
<name>A0ABV7L8U1_9PROT</name>
<evidence type="ECO:0000256" key="6">
    <source>
        <dbReference type="ARBA" id="ARBA00023136"/>
    </source>
</evidence>
<feature type="domain" description="ABC transmembrane type-1" evidence="9">
    <location>
        <begin position="353"/>
        <end position="620"/>
    </location>
</feature>
<feature type="transmembrane region" description="Helical" evidence="7">
    <location>
        <begin position="389"/>
        <end position="410"/>
    </location>
</feature>
<keyword evidence="2 7" id="KW-0812">Transmembrane</keyword>
<dbReference type="CDD" id="cd07346">
    <property type="entry name" value="ABC_6TM_exporters"/>
    <property type="match status" value="1"/>
</dbReference>
<dbReference type="SUPFAM" id="SSF90123">
    <property type="entry name" value="ABC transporter transmembrane region"/>
    <property type="match status" value="1"/>
</dbReference>
<feature type="transmembrane region" description="Helical" evidence="7">
    <location>
        <begin position="571"/>
        <end position="595"/>
    </location>
</feature>
<keyword evidence="5 7" id="KW-1133">Transmembrane helix</keyword>
<dbReference type="InterPro" id="IPR027417">
    <property type="entry name" value="P-loop_NTPase"/>
</dbReference>
<evidence type="ECO:0000259" key="9">
    <source>
        <dbReference type="PROSITE" id="PS50929"/>
    </source>
</evidence>
<evidence type="ECO:0000256" key="5">
    <source>
        <dbReference type="ARBA" id="ARBA00022989"/>
    </source>
</evidence>
<dbReference type="Pfam" id="PF00664">
    <property type="entry name" value="ABC_membrane"/>
    <property type="match status" value="1"/>
</dbReference>
<dbReference type="Gene3D" id="1.20.1560.10">
    <property type="entry name" value="ABC transporter type 1, transmembrane domain"/>
    <property type="match status" value="1"/>
</dbReference>
<feature type="transmembrane region" description="Helical" evidence="7">
    <location>
        <begin position="607"/>
        <end position="632"/>
    </location>
</feature>
<dbReference type="Proteomes" id="UP001595528">
    <property type="component" value="Unassembled WGS sequence"/>
</dbReference>
<gene>
    <name evidence="10" type="ORF">ACFOGJ_27595</name>
</gene>
<dbReference type="PANTHER" id="PTHR24221:SF654">
    <property type="entry name" value="ATP-BINDING CASSETTE SUB-FAMILY B MEMBER 6"/>
    <property type="match status" value="1"/>
</dbReference>
<evidence type="ECO:0000313" key="10">
    <source>
        <dbReference type="EMBL" id="MFC3231042.1"/>
    </source>
</evidence>
<dbReference type="PROSITE" id="PS00211">
    <property type="entry name" value="ABC_TRANSPORTER_1"/>
    <property type="match status" value="1"/>
</dbReference>
<comment type="subcellular location">
    <subcellularLocation>
        <location evidence="1">Cell membrane</location>
        <topology evidence="1">Multi-pass membrane protein</topology>
    </subcellularLocation>
</comment>
<feature type="transmembrane region" description="Helical" evidence="7">
    <location>
        <begin position="352"/>
        <end position="377"/>
    </location>
</feature>
<keyword evidence="6 7" id="KW-0472">Membrane</keyword>
<keyword evidence="4" id="KW-0067">ATP-binding</keyword>
<sequence>MPATAAALASLQDDLLAVETLCRDGGETLALADGPALWLVLEGRVELFALCRRTEARRFLAAIPEGGLLLAPPGPADAPVTLLAVPVGATRLLRALPAAAPQALTARSASLLAPAVEAWIDAAGATAWHFDGPARQRSRGVARLLRNPGWWEELVGFTTRAVTALAADFARAASAEAERLAALRDRVAEDRDRVFGRLAGILDERRREDLPVDGESPAMAACRRVAGALGHEFRLHYGPAPRNDRLAETAEVARAARLRARPVTLRGEWWREDLGPLVGFDGERDIPVALLPQRRGGYRAVLPDGRSRRIADPQAAAALSASAAALHPPLPDRPLRLWDLMRFGLSLGARDILLALAMGALAGGLAMAIPLATALIFNDLVPGSERGRLLQVCVALIAAGLGIAAFRLAADLALLRVEGRVASSLQAAVLDRVLRMPSSFFGGFSSADLTTRVLVVETIRKALTGAMVSLLLAGSFSFFSLLVMLHYEPRAALVAFGLLASLLGATIWAGLAQVKAILEGEALDANIFGLVQEVIGGIAKLRLAGAEERMFVRWARVFAEIRARMIRARKIVNNLTVFQAGYEVLALTCMFWLLATIDTEALSPGGFLAFVMAFASFLASGSQVSGALIAAFRVAPLAVRVRPVLATVPEADENKGDPGRLSGGIEINGVDFRYNSRGPLVLSGLSLSVRPGEFVAIVGASGSGKSTLVRLLLGFETPENGAIFYDGKDLQGLDLPALRRQIGVVLQTSRLMAGSIFENVRGVSEAGEADVWEALRQAGVEADVRAMPMGLHTVLTEGSAALSGGQIQRLLIARALIGRPRILLFDEATSALDNRTQSVVTESLDRLQVTRIVIAHRLSTIVNADRIHVLARGRVAERGTYAELIRRDGVFADLVRRQMI</sequence>
<evidence type="ECO:0000256" key="3">
    <source>
        <dbReference type="ARBA" id="ARBA00022741"/>
    </source>
</evidence>
<evidence type="ECO:0000259" key="8">
    <source>
        <dbReference type="PROSITE" id="PS50893"/>
    </source>
</evidence>
<keyword evidence="11" id="KW-1185">Reference proteome</keyword>
<dbReference type="InterPro" id="IPR003439">
    <property type="entry name" value="ABC_transporter-like_ATP-bd"/>
</dbReference>
<keyword evidence="3" id="KW-0547">Nucleotide-binding</keyword>
<dbReference type="InterPro" id="IPR039421">
    <property type="entry name" value="Type_1_exporter"/>
</dbReference>
<dbReference type="PROSITE" id="PS50929">
    <property type="entry name" value="ABC_TM1F"/>
    <property type="match status" value="1"/>
</dbReference>
<evidence type="ECO:0000256" key="1">
    <source>
        <dbReference type="ARBA" id="ARBA00004651"/>
    </source>
</evidence>
<dbReference type="InterPro" id="IPR036640">
    <property type="entry name" value="ABC1_TM_sf"/>
</dbReference>
<feature type="transmembrane region" description="Helical" evidence="7">
    <location>
        <begin position="491"/>
        <end position="511"/>
    </location>
</feature>
<protein>
    <submittedName>
        <fullName evidence="10">NHLP bacteriocin export ABC transporter permease/ATPase subunit</fullName>
    </submittedName>
</protein>
<dbReference type="InterPro" id="IPR022515">
    <property type="entry name" value="NHPM_micro_ABC2"/>
</dbReference>
<dbReference type="Gene3D" id="3.40.50.300">
    <property type="entry name" value="P-loop containing nucleotide triphosphate hydrolases"/>
    <property type="match status" value="1"/>
</dbReference>
<evidence type="ECO:0000256" key="2">
    <source>
        <dbReference type="ARBA" id="ARBA00022692"/>
    </source>
</evidence>
<proteinExistence type="predicted"/>
<evidence type="ECO:0000256" key="7">
    <source>
        <dbReference type="SAM" id="Phobius"/>
    </source>
</evidence>
<feature type="transmembrane region" description="Helical" evidence="7">
    <location>
        <begin position="462"/>
        <end position="485"/>
    </location>
</feature>
<dbReference type="InterPro" id="IPR011527">
    <property type="entry name" value="ABC1_TM_dom"/>
</dbReference>
<dbReference type="NCBIfam" id="TIGR03797">
    <property type="entry name" value="NHLM_micro_ABC2"/>
    <property type="match status" value="1"/>
</dbReference>
<dbReference type="EMBL" id="JBHRTR010000054">
    <property type="protein sequence ID" value="MFC3231042.1"/>
    <property type="molecule type" value="Genomic_DNA"/>
</dbReference>
<comment type="caution">
    <text evidence="10">The sequence shown here is derived from an EMBL/GenBank/DDBJ whole genome shotgun (WGS) entry which is preliminary data.</text>
</comment>